<organism evidence="10 11">
    <name type="scientific">Streptomyces huasconensis</name>
    <dbReference type="NCBI Taxonomy" id="1854574"/>
    <lineage>
        <taxon>Bacteria</taxon>
        <taxon>Bacillati</taxon>
        <taxon>Actinomycetota</taxon>
        <taxon>Actinomycetes</taxon>
        <taxon>Kitasatosporales</taxon>
        <taxon>Streptomycetaceae</taxon>
        <taxon>Streptomyces</taxon>
    </lineage>
</organism>
<keyword evidence="4" id="KW-0479">Metal-binding</keyword>
<dbReference type="Gene3D" id="3.10.20.30">
    <property type="match status" value="1"/>
</dbReference>
<dbReference type="InterPro" id="IPR039261">
    <property type="entry name" value="FNR_nucleotide-bd"/>
</dbReference>
<evidence type="ECO:0000256" key="3">
    <source>
        <dbReference type="ARBA" id="ARBA00022714"/>
    </source>
</evidence>
<dbReference type="EMBL" id="JBEYRS010000002">
    <property type="protein sequence ID" value="MEW2361380.1"/>
    <property type="molecule type" value="Genomic_DNA"/>
</dbReference>
<dbReference type="SUPFAM" id="SSF63380">
    <property type="entry name" value="Riboflavin synthase domain-like"/>
    <property type="match status" value="1"/>
</dbReference>
<dbReference type="Gene3D" id="3.40.50.80">
    <property type="entry name" value="Nucleotide-binding domain of ferredoxin-NADP reductase (FNR) module"/>
    <property type="match status" value="1"/>
</dbReference>
<dbReference type="Pfam" id="PF00175">
    <property type="entry name" value="NAD_binding_1"/>
    <property type="match status" value="1"/>
</dbReference>
<keyword evidence="11" id="KW-1185">Reference proteome</keyword>
<evidence type="ECO:0000256" key="1">
    <source>
        <dbReference type="ARBA" id="ARBA00001974"/>
    </source>
</evidence>
<dbReference type="InterPro" id="IPR001041">
    <property type="entry name" value="2Fe-2S_ferredoxin-type"/>
</dbReference>
<dbReference type="Gene3D" id="2.40.30.10">
    <property type="entry name" value="Translation factors"/>
    <property type="match status" value="1"/>
</dbReference>
<feature type="domain" description="FAD-binding FR-type" evidence="9">
    <location>
        <begin position="46"/>
        <end position="148"/>
    </location>
</feature>
<dbReference type="PROSITE" id="PS51384">
    <property type="entry name" value="FAD_FR"/>
    <property type="match status" value="1"/>
</dbReference>
<dbReference type="PANTHER" id="PTHR47354:SF1">
    <property type="entry name" value="CARNITINE MONOOXYGENASE REDUCTASE SUBUNIT"/>
    <property type="match status" value="1"/>
</dbReference>
<dbReference type="SUPFAM" id="SSF54292">
    <property type="entry name" value="2Fe-2S ferredoxin-like"/>
    <property type="match status" value="1"/>
</dbReference>
<sequence length="356" mass="37766">MPRLATLALATGAAVLARRALRRRIAASPLWPLPALEEPVSGRPRPRALRLRVARHERVAEGVVRLRLEGAGLPPWQPGAHLDLVLPSGLVRQYSLCGDPGDSSAYTVATRLIGAEQGGRGGSREVHEGLREGDEVTVRGPRNRFPLTDAPSYVFVAGGIGITPILPMLRAVQASGKPWRLLYGGRSRASMPFLEEVGRLGGARPGRVTVVAQNEDGLPDPAAFLSGTPEGTAVYVCGPEALMDAVGTALPAGCSLHLERFTPRASSGGDAAFEVELRRSNRTVAVAADGTVLAAVRAELPDTAYSCEQGFCGTCRQRVLEGEVDHRDELLTDAERAGSMLICVSRARGGRLVLDL</sequence>
<keyword evidence="3" id="KW-0001">2Fe-2S</keyword>
<protein>
    <submittedName>
        <fullName evidence="10">PDR/VanB family oxidoreductase</fullName>
        <ecNumber evidence="10">1.-.-.-</ecNumber>
    </submittedName>
</protein>
<evidence type="ECO:0000313" key="10">
    <source>
        <dbReference type="EMBL" id="MEW2361380.1"/>
    </source>
</evidence>
<evidence type="ECO:0000259" key="9">
    <source>
        <dbReference type="PROSITE" id="PS51384"/>
    </source>
</evidence>
<gene>
    <name evidence="10" type="ORF">AB0887_05310</name>
</gene>
<dbReference type="RefSeq" id="WP_359775088.1">
    <property type="nucleotide sequence ID" value="NZ_JBEYRR010000002.1"/>
</dbReference>
<dbReference type="CDD" id="cd00207">
    <property type="entry name" value="fer2"/>
    <property type="match status" value="1"/>
</dbReference>
<evidence type="ECO:0000313" key="11">
    <source>
        <dbReference type="Proteomes" id="UP001553843"/>
    </source>
</evidence>
<dbReference type="CDD" id="cd06185">
    <property type="entry name" value="PDR_like"/>
    <property type="match status" value="1"/>
</dbReference>
<comment type="caution">
    <text evidence="10">The sequence shown here is derived from an EMBL/GenBank/DDBJ whole genome shotgun (WGS) entry which is preliminary data.</text>
</comment>
<evidence type="ECO:0000259" key="8">
    <source>
        <dbReference type="PROSITE" id="PS51085"/>
    </source>
</evidence>
<dbReference type="InterPro" id="IPR012675">
    <property type="entry name" value="Beta-grasp_dom_sf"/>
</dbReference>
<dbReference type="EC" id="1.-.-.-" evidence="10"/>
<dbReference type="PRINTS" id="PR00409">
    <property type="entry name" value="PHDIOXRDTASE"/>
</dbReference>
<reference evidence="10 11" key="1">
    <citation type="submission" date="2024-06" db="EMBL/GenBank/DDBJ databases">
        <title>The Natural Products Discovery Center: Release of the First 8490 Sequenced Strains for Exploring Actinobacteria Biosynthetic Diversity.</title>
        <authorList>
            <person name="Kalkreuter E."/>
            <person name="Kautsar S.A."/>
            <person name="Yang D."/>
            <person name="Bader C.D."/>
            <person name="Teijaro C.N."/>
            <person name="Fluegel L."/>
            <person name="Davis C.M."/>
            <person name="Simpson J.R."/>
            <person name="Lauterbach L."/>
            <person name="Steele A.D."/>
            <person name="Gui C."/>
            <person name="Meng S."/>
            <person name="Li G."/>
            <person name="Viehrig K."/>
            <person name="Ye F."/>
            <person name="Su P."/>
            <person name="Kiefer A.F."/>
            <person name="Nichols A."/>
            <person name="Cepeda A.J."/>
            <person name="Yan W."/>
            <person name="Fan B."/>
            <person name="Jiang Y."/>
            <person name="Adhikari A."/>
            <person name="Zheng C.-J."/>
            <person name="Schuster L."/>
            <person name="Cowan T.M."/>
            <person name="Smanski M.J."/>
            <person name="Chevrette M.G."/>
            <person name="De Carvalho L.P.S."/>
            <person name="Shen B."/>
        </authorList>
    </citation>
    <scope>NUCLEOTIDE SEQUENCE [LARGE SCALE GENOMIC DNA]</scope>
    <source>
        <strain evidence="10 11">NPDC047833</strain>
    </source>
</reference>
<accession>A0ABV3LPK0</accession>
<dbReference type="Proteomes" id="UP001553843">
    <property type="component" value="Unassembled WGS sequence"/>
</dbReference>
<comment type="cofactor">
    <cofactor evidence="1">
        <name>FAD</name>
        <dbReference type="ChEBI" id="CHEBI:57692"/>
    </cofactor>
</comment>
<proteinExistence type="predicted"/>
<dbReference type="InterPro" id="IPR050415">
    <property type="entry name" value="MRET"/>
</dbReference>
<dbReference type="InterPro" id="IPR017927">
    <property type="entry name" value="FAD-bd_FR_type"/>
</dbReference>
<evidence type="ECO:0000256" key="6">
    <source>
        <dbReference type="ARBA" id="ARBA00023004"/>
    </source>
</evidence>
<dbReference type="InterPro" id="IPR001433">
    <property type="entry name" value="OxRdtase_FAD/NAD-bd"/>
</dbReference>
<dbReference type="InterPro" id="IPR006058">
    <property type="entry name" value="2Fe2S_fd_BS"/>
</dbReference>
<keyword evidence="7" id="KW-0411">Iron-sulfur</keyword>
<feature type="domain" description="2Fe-2S ferredoxin-type" evidence="8">
    <location>
        <begin position="273"/>
        <end position="356"/>
    </location>
</feature>
<dbReference type="InterPro" id="IPR017938">
    <property type="entry name" value="Riboflavin_synthase-like_b-brl"/>
</dbReference>
<dbReference type="PROSITE" id="PS51085">
    <property type="entry name" value="2FE2S_FER_2"/>
    <property type="match status" value="1"/>
</dbReference>
<dbReference type="PANTHER" id="PTHR47354">
    <property type="entry name" value="NADH OXIDOREDUCTASE HCR"/>
    <property type="match status" value="1"/>
</dbReference>
<dbReference type="SUPFAM" id="SSF52343">
    <property type="entry name" value="Ferredoxin reductase-like, C-terminal NADP-linked domain"/>
    <property type="match status" value="1"/>
</dbReference>
<keyword evidence="5 10" id="KW-0560">Oxidoreductase</keyword>
<evidence type="ECO:0000256" key="7">
    <source>
        <dbReference type="ARBA" id="ARBA00023014"/>
    </source>
</evidence>
<evidence type="ECO:0000256" key="2">
    <source>
        <dbReference type="ARBA" id="ARBA00022630"/>
    </source>
</evidence>
<evidence type="ECO:0000256" key="5">
    <source>
        <dbReference type="ARBA" id="ARBA00023002"/>
    </source>
</evidence>
<dbReference type="PROSITE" id="PS00197">
    <property type="entry name" value="2FE2S_FER_1"/>
    <property type="match status" value="1"/>
</dbReference>
<name>A0ABV3LPK0_9ACTN</name>
<dbReference type="GO" id="GO:0016491">
    <property type="term" value="F:oxidoreductase activity"/>
    <property type="evidence" value="ECO:0007669"/>
    <property type="project" value="UniProtKB-KW"/>
</dbReference>
<keyword evidence="6" id="KW-0408">Iron</keyword>
<keyword evidence="2" id="KW-0285">Flavoprotein</keyword>
<evidence type="ECO:0000256" key="4">
    <source>
        <dbReference type="ARBA" id="ARBA00022723"/>
    </source>
</evidence>
<dbReference type="InterPro" id="IPR036010">
    <property type="entry name" value="2Fe-2S_ferredoxin-like_sf"/>
</dbReference>
<dbReference type="Pfam" id="PF00111">
    <property type="entry name" value="Fer2"/>
    <property type="match status" value="1"/>
</dbReference>